<protein>
    <recommendedName>
        <fullName evidence="11">Ubiquitin conjugation factor E4 A</fullName>
        <ecNumber evidence="5">2.3.2.27</ecNumber>
    </recommendedName>
</protein>
<evidence type="ECO:0000256" key="6">
    <source>
        <dbReference type="ARBA" id="ARBA00022490"/>
    </source>
</evidence>
<feature type="region of interest" description="Disordered" evidence="13">
    <location>
        <begin position="23"/>
        <end position="46"/>
    </location>
</feature>
<evidence type="ECO:0000256" key="8">
    <source>
        <dbReference type="ARBA" id="ARBA00022786"/>
    </source>
</evidence>
<dbReference type="EC" id="2.3.2.27" evidence="5"/>
<dbReference type="PANTHER" id="PTHR13931:SF16">
    <property type="entry name" value="UBIQUITIN CONJUGATION FACTOR E4 A"/>
    <property type="match status" value="1"/>
</dbReference>
<evidence type="ECO:0000256" key="12">
    <source>
        <dbReference type="SAM" id="Coils"/>
    </source>
</evidence>
<evidence type="ECO:0000256" key="2">
    <source>
        <dbReference type="ARBA" id="ARBA00004496"/>
    </source>
</evidence>
<dbReference type="PROSITE" id="PS51698">
    <property type="entry name" value="U_BOX"/>
    <property type="match status" value="1"/>
</dbReference>
<evidence type="ECO:0000256" key="10">
    <source>
        <dbReference type="ARBA" id="ARBA00037624"/>
    </source>
</evidence>
<dbReference type="PANTHER" id="PTHR13931">
    <property type="entry name" value="UBIQUITINATION FACTOR E4"/>
    <property type="match status" value="1"/>
</dbReference>
<dbReference type="GO" id="GO:0005737">
    <property type="term" value="C:cytoplasm"/>
    <property type="evidence" value="ECO:0007669"/>
    <property type="project" value="UniProtKB-SubCell"/>
</dbReference>
<keyword evidence="6" id="KW-0963">Cytoplasm</keyword>
<evidence type="ECO:0000256" key="1">
    <source>
        <dbReference type="ARBA" id="ARBA00000900"/>
    </source>
</evidence>
<evidence type="ECO:0000256" key="4">
    <source>
        <dbReference type="ARBA" id="ARBA00007434"/>
    </source>
</evidence>
<dbReference type="GO" id="GO:0061630">
    <property type="term" value="F:ubiquitin protein ligase activity"/>
    <property type="evidence" value="ECO:0007669"/>
    <property type="project" value="UniProtKB-EC"/>
</dbReference>
<dbReference type="SUPFAM" id="SSF57850">
    <property type="entry name" value="RING/U-box"/>
    <property type="match status" value="1"/>
</dbReference>
<gene>
    <name evidence="15" type="ORF">BaRGS_00001140</name>
</gene>
<proteinExistence type="inferred from homology"/>
<dbReference type="InterPro" id="IPR013083">
    <property type="entry name" value="Znf_RING/FYVE/PHD"/>
</dbReference>
<name>A0ABD0M632_9CAEN</name>
<feature type="coiled-coil region" evidence="12">
    <location>
        <begin position="911"/>
        <end position="938"/>
    </location>
</feature>
<feature type="domain" description="U-box" evidence="14">
    <location>
        <begin position="934"/>
        <end position="1008"/>
    </location>
</feature>
<evidence type="ECO:0000256" key="3">
    <source>
        <dbReference type="ARBA" id="ARBA00004906"/>
    </source>
</evidence>
<dbReference type="InterPro" id="IPR003613">
    <property type="entry name" value="Ubox_domain"/>
</dbReference>
<keyword evidence="7" id="KW-0808">Transferase</keyword>
<dbReference type="Proteomes" id="UP001519460">
    <property type="component" value="Unassembled WGS sequence"/>
</dbReference>
<dbReference type="AlphaFoldDB" id="A0ABD0M632"/>
<keyword evidence="8" id="KW-0833">Ubl conjugation pathway</keyword>
<dbReference type="Pfam" id="PF10408">
    <property type="entry name" value="Ufd2P_core"/>
    <property type="match status" value="1"/>
</dbReference>
<evidence type="ECO:0000313" key="15">
    <source>
        <dbReference type="EMBL" id="KAK7507205.1"/>
    </source>
</evidence>
<evidence type="ECO:0000256" key="7">
    <source>
        <dbReference type="ARBA" id="ARBA00022679"/>
    </source>
</evidence>
<comment type="similarity">
    <text evidence="4">Belongs to the ubiquitin conjugation factor E4 family.</text>
</comment>
<evidence type="ECO:0000256" key="13">
    <source>
        <dbReference type="SAM" id="MobiDB-lite"/>
    </source>
</evidence>
<accession>A0ABD0M632</accession>
<dbReference type="InterPro" id="IPR045132">
    <property type="entry name" value="UBE4"/>
</dbReference>
<comment type="function">
    <text evidence="10">Ubiquitin-protein ligase that probably functions as an E3 ligase in conjunction with specific E1 and E2 ligases. May also function as an E4 ligase mediating the assembly of polyubiquitin chains on substrates ubiquitinated by another E3 ubiquitin ligase. Mediates 'Lys-48'-linked polyubiquitination of substrates.</text>
</comment>
<comment type="pathway">
    <text evidence="3">Protein modification; protein ubiquitination.</text>
</comment>
<keyword evidence="16" id="KW-1185">Reference proteome</keyword>
<organism evidence="15 16">
    <name type="scientific">Batillaria attramentaria</name>
    <dbReference type="NCBI Taxonomy" id="370345"/>
    <lineage>
        <taxon>Eukaryota</taxon>
        <taxon>Metazoa</taxon>
        <taxon>Spiralia</taxon>
        <taxon>Lophotrochozoa</taxon>
        <taxon>Mollusca</taxon>
        <taxon>Gastropoda</taxon>
        <taxon>Caenogastropoda</taxon>
        <taxon>Sorbeoconcha</taxon>
        <taxon>Cerithioidea</taxon>
        <taxon>Batillariidae</taxon>
        <taxon>Batillaria</taxon>
    </lineage>
</organism>
<comment type="caution">
    <text evidence="15">The sequence shown here is derived from an EMBL/GenBank/DDBJ whole genome shotgun (WGS) entry which is preliminary data.</text>
</comment>
<keyword evidence="12" id="KW-0175">Coiled coil</keyword>
<dbReference type="CDD" id="cd16658">
    <property type="entry name" value="RING-Ubox_UBE4B"/>
    <property type="match status" value="1"/>
</dbReference>
<dbReference type="SMART" id="SM00504">
    <property type="entry name" value="Ubox"/>
    <property type="match status" value="1"/>
</dbReference>
<reference evidence="15 16" key="1">
    <citation type="journal article" date="2023" name="Sci. Data">
        <title>Genome assembly of the Korean intertidal mud-creeper Batillaria attramentaria.</title>
        <authorList>
            <person name="Patra A.K."/>
            <person name="Ho P.T."/>
            <person name="Jun S."/>
            <person name="Lee S.J."/>
            <person name="Kim Y."/>
            <person name="Won Y.J."/>
        </authorList>
    </citation>
    <scope>NUCLEOTIDE SEQUENCE [LARGE SCALE GENOMIC DNA]</scope>
    <source>
        <strain evidence="15">Wonlab-2016</strain>
    </source>
</reference>
<sequence>MDPPDISRNPFAALFPSLDHAKEFQQTVDSEKETPEEKQPNNSDKVKEKLELNDIVEKIFLITLDSDLASALGDQIFIDQETLSQAVFERVMLEDPETAVRVTQEGKRDAGFTAAAAEKNVLNYLFQCYSRCQQQQSTFKNSGAMGQYAFAVDCQKVIVMNAKMCLQQPLLLPSQNFTQQFLDILRDDLHTSSADGTEFLQKVTEEIHISEEDVTLEEVMTPVLDHVLKFFRTKSNLVHPDVGPHIQMLMFFTRSAALAECLMVYNTPKNPNGGVAYEETLLGSILSLSCIPKSEVGPYEFFNNPSSQTKQEHDITESNLWMPLSSVSEGVYTILFTIIKISPDLRNRVLTWLGNCLHANAGRTKLWSSMPQLFSRAYCSEGFALNLCYVMLRLSQPFSKPLSPRLLKIQPSYTSVVVADQAQADAVGVHAKGLSEETPLIKSDTISPLPKEASYGFLTECFFLTHQAVRMGFHAVHDKLVKLNQDLHRVQRLYQDARGQAASDEEEPVRSMTLFLSMKAALSQTQLLEMSLNFHLATASWLCQVAVHPMGTESFQPITYPLPKDTMPALTHIPEYILGNLSDFVIFMHQFKDDMFDVAGDGIDHLMTLVLVFMGSPQRIKNPHLRAEMADMLAALIPPRDQSRGIFAKFAREQVFQKHPLITHLAETLLHVFVSIEMTGQAVEFEQKFNYRRPMYLILDYIWEMDLHQQAIQELAEYAETHIEDTDPPLFLRFINLLVNDATFLLDEALSYMSQIKTKQQERESGAWRDLPAQQRQEQEGLLRQLGMMARYHNVMANHTIHALQLLTTRITTIFCHPTFVDRIAAMLNYFLCRLVGPKQREFSVKDRDEFEFKPHVILMEIVQIYLNLEVDDKFCVAVLSDERSFTPQLLRQASSVLQKISQSPKTIADFLAFEEKLKDLEEQKREEEEQLTDAPDEFLDPILGTLMTDPVLLPTSKTIVDRSVIARHILSDQSDPFNRMPLTMDMVVPETDLKERIQQWIKDRKAKS</sequence>
<evidence type="ECO:0000313" key="16">
    <source>
        <dbReference type="Proteomes" id="UP001519460"/>
    </source>
</evidence>
<comment type="catalytic activity">
    <reaction evidence="1">
        <text>S-ubiquitinyl-[E2 ubiquitin-conjugating enzyme]-L-cysteine + [acceptor protein]-L-lysine = [E2 ubiquitin-conjugating enzyme]-L-cysteine + N(6)-ubiquitinyl-[acceptor protein]-L-lysine.</text>
        <dbReference type="EC" id="2.3.2.27"/>
    </reaction>
</comment>
<dbReference type="FunFam" id="3.30.40.10:FF:000055">
    <property type="entry name" value="Ubiquitin conjugation factor e4 a"/>
    <property type="match status" value="1"/>
</dbReference>
<dbReference type="InterPro" id="IPR019474">
    <property type="entry name" value="Ub_conjug_fac_E4_core"/>
</dbReference>
<evidence type="ECO:0000256" key="9">
    <source>
        <dbReference type="ARBA" id="ARBA00022990"/>
    </source>
</evidence>
<keyword evidence="9" id="KW-0007">Acetylation</keyword>
<evidence type="ECO:0000259" key="14">
    <source>
        <dbReference type="PROSITE" id="PS51698"/>
    </source>
</evidence>
<evidence type="ECO:0000256" key="5">
    <source>
        <dbReference type="ARBA" id="ARBA00012483"/>
    </source>
</evidence>
<dbReference type="Gene3D" id="3.30.40.10">
    <property type="entry name" value="Zinc/RING finger domain, C3HC4 (zinc finger)"/>
    <property type="match status" value="1"/>
</dbReference>
<dbReference type="Pfam" id="PF04564">
    <property type="entry name" value="U-box"/>
    <property type="match status" value="1"/>
</dbReference>
<dbReference type="EMBL" id="JACVVK020000004">
    <property type="protein sequence ID" value="KAK7507205.1"/>
    <property type="molecule type" value="Genomic_DNA"/>
</dbReference>
<comment type="subcellular location">
    <subcellularLocation>
        <location evidence="2">Cytoplasm</location>
    </subcellularLocation>
</comment>
<evidence type="ECO:0000256" key="11">
    <source>
        <dbReference type="ARBA" id="ARBA00040077"/>
    </source>
</evidence>